<sequence>MGQDRNPKDPVITYVPKNCGTPHATRRRPNSGLPDSPPSQRICPAGAPNRYGGDSMRAEPLPDRLMREAVKVQKPKKITMLVCAEMRPLNHDEYVYRRKILRDSVICIGWLKLISVICCVGLLILVHANSSGKWSIGIQAMIAVLIPLQIVHGLVLFMGTIEEKVLAIEIGLWLCLIIATYNTLLGTIGFVFFIRTGYLTMHFLIAIVFGILALSLFTVLCHDILIIYAFKEFLRTSNDTS</sequence>
<dbReference type="Proteomes" id="UP000824533">
    <property type="component" value="Linkage Group LG14"/>
</dbReference>
<dbReference type="EMBL" id="CM034400">
    <property type="protein sequence ID" value="KAJ0175966.1"/>
    <property type="molecule type" value="Genomic_DNA"/>
</dbReference>
<evidence type="ECO:0000313" key="1">
    <source>
        <dbReference type="EMBL" id="KAJ0175966.1"/>
    </source>
</evidence>
<protein>
    <submittedName>
        <fullName evidence="1">Uncharacterized protein</fullName>
    </submittedName>
</protein>
<proteinExistence type="predicted"/>
<comment type="caution">
    <text evidence="1">The sequence shown here is derived from an EMBL/GenBank/DDBJ whole genome shotgun (WGS) entry which is preliminary data.</text>
</comment>
<accession>A0ACC1CW68</accession>
<reference evidence="1 2" key="1">
    <citation type="journal article" date="2021" name="Front. Genet.">
        <title>Chromosome-Level Genome Assembly Reveals Significant Gene Expansion in the Toll and IMD Signaling Pathways of Dendrolimus kikuchii.</title>
        <authorList>
            <person name="Zhou J."/>
            <person name="Wu P."/>
            <person name="Xiong Z."/>
            <person name="Liu N."/>
            <person name="Zhao N."/>
            <person name="Ji M."/>
            <person name="Qiu Y."/>
            <person name="Yang B."/>
        </authorList>
    </citation>
    <scope>NUCLEOTIDE SEQUENCE [LARGE SCALE GENOMIC DNA]</scope>
    <source>
        <strain evidence="1">Ann1</strain>
    </source>
</reference>
<evidence type="ECO:0000313" key="2">
    <source>
        <dbReference type="Proteomes" id="UP000824533"/>
    </source>
</evidence>
<name>A0ACC1CW68_9NEOP</name>
<gene>
    <name evidence="1" type="ORF">K1T71_008140</name>
</gene>
<organism evidence="1 2">
    <name type="scientific">Dendrolimus kikuchii</name>
    <dbReference type="NCBI Taxonomy" id="765133"/>
    <lineage>
        <taxon>Eukaryota</taxon>
        <taxon>Metazoa</taxon>
        <taxon>Ecdysozoa</taxon>
        <taxon>Arthropoda</taxon>
        <taxon>Hexapoda</taxon>
        <taxon>Insecta</taxon>
        <taxon>Pterygota</taxon>
        <taxon>Neoptera</taxon>
        <taxon>Endopterygota</taxon>
        <taxon>Lepidoptera</taxon>
        <taxon>Glossata</taxon>
        <taxon>Ditrysia</taxon>
        <taxon>Bombycoidea</taxon>
        <taxon>Lasiocampidae</taxon>
        <taxon>Dendrolimus</taxon>
    </lineage>
</organism>
<keyword evidence="2" id="KW-1185">Reference proteome</keyword>